<protein>
    <submittedName>
        <fullName evidence="2">Uncharacterized protein</fullName>
    </submittedName>
</protein>
<reference evidence="2 3" key="2">
    <citation type="submission" date="2020-08" db="EMBL/GenBank/DDBJ databases">
        <title>Sequencing the genomes of 1000 actinobacteria strains.</title>
        <authorList>
            <person name="Klenk H.-P."/>
        </authorList>
    </citation>
    <scope>NUCLEOTIDE SEQUENCE [LARGE SCALE GENOMIC DNA]</scope>
    <source>
        <strain evidence="2 3">DSM 44772</strain>
    </source>
</reference>
<evidence type="ECO:0000313" key="2">
    <source>
        <dbReference type="EMBL" id="MBB4772083.1"/>
    </source>
</evidence>
<name>A0A7W7I8C6_9ACTN</name>
<reference evidence="1 4" key="1">
    <citation type="journal article" date="2019" name="Int. J. Syst. Evol. Microbiol.">
        <title>The Global Catalogue of Microorganisms (GCM) 10K type strain sequencing project: providing services to taxonomists for standard genome sequencing and annotation.</title>
        <authorList>
            <consortium name="The Broad Institute Genomics Platform"/>
            <consortium name="The Broad Institute Genome Sequencing Center for Infectious Disease"/>
            <person name="Wu L."/>
            <person name="Ma J."/>
        </authorList>
    </citation>
    <scope>NUCLEOTIDE SEQUENCE [LARGE SCALE GENOMIC DNA]</scope>
    <source>
        <strain evidence="1 4">JCM 10667</strain>
    </source>
</reference>
<dbReference type="EMBL" id="BAAAHD010000056">
    <property type="protein sequence ID" value="GAA0582663.1"/>
    <property type="molecule type" value="Genomic_DNA"/>
</dbReference>
<dbReference type="Proteomes" id="UP000549343">
    <property type="component" value="Unassembled WGS sequence"/>
</dbReference>
<dbReference type="RefSeq" id="WP_229808828.1">
    <property type="nucleotide sequence ID" value="NZ_BAAAHD010000056.1"/>
</dbReference>
<accession>A0A7W7I8C6</accession>
<evidence type="ECO:0000313" key="4">
    <source>
        <dbReference type="Proteomes" id="UP001501427"/>
    </source>
</evidence>
<dbReference type="Proteomes" id="UP001501427">
    <property type="component" value="Unassembled WGS sequence"/>
</dbReference>
<dbReference type="AlphaFoldDB" id="A0A7W7I8C6"/>
<gene>
    <name evidence="2" type="ORF">F4557_000501</name>
    <name evidence="1" type="ORF">GCM10009546_51280</name>
</gene>
<evidence type="ECO:0000313" key="1">
    <source>
        <dbReference type="EMBL" id="GAA0582663.1"/>
    </source>
</evidence>
<keyword evidence="4" id="KW-1185">Reference proteome</keyword>
<comment type="caution">
    <text evidence="2">The sequence shown here is derived from an EMBL/GenBank/DDBJ whole genome shotgun (WGS) entry which is preliminary data.</text>
</comment>
<reference evidence="1" key="3">
    <citation type="submission" date="2023-12" db="EMBL/GenBank/DDBJ databases">
        <authorList>
            <person name="Sun Q."/>
            <person name="Inoue M."/>
        </authorList>
    </citation>
    <scope>NUCLEOTIDE SEQUENCE</scope>
    <source>
        <strain evidence="1">JCM 10667</strain>
    </source>
</reference>
<evidence type="ECO:0000313" key="3">
    <source>
        <dbReference type="Proteomes" id="UP000549343"/>
    </source>
</evidence>
<dbReference type="EMBL" id="JACHMV010000001">
    <property type="protein sequence ID" value="MBB4772083.1"/>
    <property type="molecule type" value="Genomic_DNA"/>
</dbReference>
<proteinExistence type="predicted"/>
<organism evidence="2 3">
    <name type="scientific">Actinomadura livida</name>
    <dbReference type="NCBI Taxonomy" id="79909"/>
    <lineage>
        <taxon>Bacteria</taxon>
        <taxon>Bacillati</taxon>
        <taxon>Actinomycetota</taxon>
        <taxon>Actinomycetes</taxon>
        <taxon>Streptosporangiales</taxon>
        <taxon>Thermomonosporaceae</taxon>
        <taxon>Actinomadura</taxon>
    </lineage>
</organism>
<sequence length="58" mass="6710">MNIDAPQSAPERSGLRVLEIQTKLHRWAGNDPHRRFDDLFNIVADPATLWEAWIRVQG</sequence>